<evidence type="ECO:0008006" key="3">
    <source>
        <dbReference type="Google" id="ProtNLM"/>
    </source>
</evidence>
<evidence type="ECO:0000313" key="1">
    <source>
        <dbReference type="EMBL" id="MFC4526373.1"/>
    </source>
</evidence>
<organism evidence="1 2">
    <name type="scientific">Dyella halodurans</name>
    <dbReference type="NCBI Taxonomy" id="1920171"/>
    <lineage>
        <taxon>Bacteria</taxon>
        <taxon>Pseudomonadati</taxon>
        <taxon>Pseudomonadota</taxon>
        <taxon>Gammaproteobacteria</taxon>
        <taxon>Lysobacterales</taxon>
        <taxon>Rhodanobacteraceae</taxon>
        <taxon>Dyella</taxon>
    </lineage>
</organism>
<sequence length="135" mass="14978">MNALARHAIAPAQPLPRTTREQRAEWQLNERCKVINADTSRVSELFMDEAIGLRAQGLGEGGLELIELSVLAMNAWPVFEKSLAGLDLTPDEAMALPALFRALKPLITQRDVLVRQAAEDDLNREAAEEAREYTP</sequence>
<dbReference type="Proteomes" id="UP001595961">
    <property type="component" value="Unassembled WGS sequence"/>
</dbReference>
<reference evidence="2" key="1">
    <citation type="journal article" date="2019" name="Int. J. Syst. Evol. Microbiol.">
        <title>The Global Catalogue of Microorganisms (GCM) 10K type strain sequencing project: providing services to taxonomists for standard genome sequencing and annotation.</title>
        <authorList>
            <consortium name="The Broad Institute Genomics Platform"/>
            <consortium name="The Broad Institute Genome Sequencing Center for Infectious Disease"/>
            <person name="Wu L."/>
            <person name="Ma J."/>
        </authorList>
    </citation>
    <scope>NUCLEOTIDE SEQUENCE [LARGE SCALE GENOMIC DNA]</scope>
    <source>
        <strain evidence="2">CCM 4481</strain>
    </source>
</reference>
<protein>
    <recommendedName>
        <fullName evidence="3">Phage tail assembly protein</fullName>
    </recommendedName>
</protein>
<proteinExistence type="predicted"/>
<dbReference type="RefSeq" id="WP_266151117.1">
    <property type="nucleotide sequence ID" value="NZ_CP064028.1"/>
</dbReference>
<gene>
    <name evidence="1" type="ORF">ACFO5W_06940</name>
</gene>
<name>A0ABV9C0C7_9GAMM</name>
<evidence type="ECO:0000313" key="2">
    <source>
        <dbReference type="Proteomes" id="UP001595961"/>
    </source>
</evidence>
<accession>A0ABV9C0C7</accession>
<keyword evidence="2" id="KW-1185">Reference proteome</keyword>
<dbReference type="EMBL" id="JBHSGA010000013">
    <property type="protein sequence ID" value="MFC4526373.1"/>
    <property type="molecule type" value="Genomic_DNA"/>
</dbReference>
<comment type="caution">
    <text evidence="1">The sequence shown here is derived from an EMBL/GenBank/DDBJ whole genome shotgun (WGS) entry which is preliminary data.</text>
</comment>